<dbReference type="SFLD" id="SFLDS00003">
    <property type="entry name" value="Haloacid_Dehalogenase"/>
    <property type="match status" value="1"/>
</dbReference>
<accession>A0A1H4EPM2</accession>
<name>A0A1H4EPM2_9GAMM</name>
<dbReference type="Gene3D" id="3.40.50.1000">
    <property type="entry name" value="HAD superfamily/HAD-like"/>
    <property type="match status" value="1"/>
</dbReference>
<dbReference type="InterPro" id="IPR006379">
    <property type="entry name" value="HAD-SF_hydro_IIB"/>
</dbReference>
<dbReference type="Proteomes" id="UP000199397">
    <property type="component" value="Unassembled WGS sequence"/>
</dbReference>
<feature type="domain" description="Sucrose phosphatase-like" evidence="2">
    <location>
        <begin position="6"/>
        <end position="273"/>
    </location>
</feature>
<dbReference type="InterPro" id="IPR023214">
    <property type="entry name" value="HAD_sf"/>
</dbReference>
<dbReference type="SFLD" id="SFLDG01140">
    <property type="entry name" value="C2.B:_Phosphomannomutase_and_P"/>
    <property type="match status" value="1"/>
</dbReference>
<dbReference type="InterPro" id="IPR051518">
    <property type="entry name" value="Sucrose_Phosphatase"/>
</dbReference>
<evidence type="ECO:0000313" key="4">
    <source>
        <dbReference type="Proteomes" id="UP000199397"/>
    </source>
</evidence>
<proteinExistence type="predicted"/>
<evidence type="ECO:0000259" key="2">
    <source>
        <dbReference type="Pfam" id="PF05116"/>
    </source>
</evidence>
<dbReference type="PANTHER" id="PTHR46521">
    <property type="entry name" value="SUCROSE-PHOSPHATASE 2-RELATED"/>
    <property type="match status" value="1"/>
</dbReference>
<dbReference type="Gene3D" id="3.90.1070.10">
    <property type="match status" value="1"/>
</dbReference>
<dbReference type="STRING" id="525918.SAMN05660964_02679"/>
<dbReference type="AlphaFoldDB" id="A0A1H4EPM2"/>
<dbReference type="SFLD" id="SFLDG01141">
    <property type="entry name" value="C2.B.1:_Sucrose_Phosphatase_Li"/>
    <property type="match status" value="1"/>
</dbReference>
<dbReference type="GO" id="GO:0000287">
    <property type="term" value="F:magnesium ion binding"/>
    <property type="evidence" value="ECO:0007669"/>
    <property type="project" value="UniProtKB-ARBA"/>
</dbReference>
<dbReference type="EMBL" id="FNQP01000016">
    <property type="protein sequence ID" value="SEA86961.1"/>
    <property type="molecule type" value="Genomic_DNA"/>
</dbReference>
<dbReference type="InterPro" id="IPR036412">
    <property type="entry name" value="HAD-like_sf"/>
</dbReference>
<dbReference type="GO" id="GO:0016791">
    <property type="term" value="F:phosphatase activity"/>
    <property type="evidence" value="ECO:0007669"/>
    <property type="project" value="UniProtKB-ARBA"/>
</dbReference>
<dbReference type="InterPro" id="IPR006380">
    <property type="entry name" value="SPP-like_dom"/>
</dbReference>
<protein>
    <recommendedName>
        <fullName evidence="2">Sucrose phosphatase-like domain-containing protein</fullName>
    </recommendedName>
</protein>
<organism evidence="3 4">
    <name type="scientific">Thiothrix caldifontis</name>
    <dbReference type="NCBI Taxonomy" id="525918"/>
    <lineage>
        <taxon>Bacteria</taxon>
        <taxon>Pseudomonadati</taxon>
        <taxon>Pseudomonadota</taxon>
        <taxon>Gammaproteobacteria</taxon>
        <taxon>Thiotrichales</taxon>
        <taxon>Thiotrichaceae</taxon>
        <taxon>Thiothrix</taxon>
    </lineage>
</organism>
<dbReference type="SUPFAM" id="SSF56784">
    <property type="entry name" value="HAD-like"/>
    <property type="match status" value="1"/>
</dbReference>
<evidence type="ECO:0000313" key="3">
    <source>
        <dbReference type="EMBL" id="SEA86961.1"/>
    </source>
</evidence>
<keyword evidence="4" id="KW-1185">Reference proteome</keyword>
<evidence type="ECO:0000256" key="1">
    <source>
        <dbReference type="ARBA" id="ARBA00022801"/>
    </source>
</evidence>
<sequence length="284" mass="31473">MMPKQPLLICTDLDRTLIPNGAAPESPRARHYFRRLVALPNITLAYVSGRDQSLVRDAIHTYDLPLPDFVLGDVGATIYTCDQWDWQAWEAWANHIAPDWNGHSRAALAALLQDFPMLKLQEASKQNTYKLSYYLDLALNHQRVMDEVQMRLSTHGIRASLIWSIDEPANIGLLDILPARASKRHAIEFLMAQQGFSLQQTVFSGDSGNDLPVLVSPIPAVLVNNASTELKREALQMSRLSGVADAVYLAQGGWAGMNGHYAAGILEGIAHYHPDILAQLELSP</sequence>
<dbReference type="NCBIfam" id="TIGR01484">
    <property type="entry name" value="HAD-SF-IIB"/>
    <property type="match status" value="1"/>
</dbReference>
<dbReference type="PANTHER" id="PTHR46521:SF4">
    <property type="entry name" value="SUCROSE-PHOSPHATASE 2-RELATED"/>
    <property type="match status" value="1"/>
</dbReference>
<dbReference type="Pfam" id="PF05116">
    <property type="entry name" value="S6PP"/>
    <property type="match status" value="1"/>
</dbReference>
<reference evidence="3 4" key="1">
    <citation type="submission" date="2016-10" db="EMBL/GenBank/DDBJ databases">
        <authorList>
            <person name="de Groot N.N."/>
        </authorList>
    </citation>
    <scope>NUCLEOTIDE SEQUENCE [LARGE SCALE GENOMIC DNA]</scope>
    <source>
        <strain evidence="3 4">DSM 21228</strain>
    </source>
</reference>
<dbReference type="RefSeq" id="WP_245707032.1">
    <property type="nucleotide sequence ID" value="NZ_FNQP01000016.1"/>
</dbReference>
<gene>
    <name evidence="3" type="ORF">SAMN05660964_02679</name>
</gene>
<keyword evidence="1" id="KW-0378">Hydrolase</keyword>